<reference evidence="1" key="1">
    <citation type="submission" date="2021-04" db="EMBL/GenBank/DDBJ databases">
        <authorList>
            <consortium name="Wellcome Sanger Institute Data Sharing"/>
        </authorList>
    </citation>
    <scope>NUCLEOTIDE SEQUENCE [LARGE SCALE GENOMIC DNA]</scope>
</reference>
<accession>A0A671V9R8</accession>
<dbReference type="GO" id="GO:0031982">
    <property type="term" value="C:vesicle"/>
    <property type="evidence" value="ECO:0007669"/>
    <property type="project" value="TreeGrafter"/>
</dbReference>
<dbReference type="PANTHER" id="PTHR21207">
    <property type="entry name" value="PARKIN COREGULATED GENE PROTEIN PARK2 COREGULATED"/>
    <property type="match status" value="1"/>
</dbReference>
<evidence type="ECO:0000313" key="2">
    <source>
        <dbReference type="Proteomes" id="UP000472265"/>
    </source>
</evidence>
<dbReference type="PANTHER" id="PTHR21207:SF2">
    <property type="entry name" value="PARKIN COREGULATED GENE PROTEIN"/>
    <property type="match status" value="1"/>
</dbReference>
<dbReference type="AlphaFoldDB" id="A0A671V9R8"/>
<evidence type="ECO:0000313" key="1">
    <source>
        <dbReference type="Ensembl" id="ENSSAUP00010023025.1"/>
    </source>
</evidence>
<dbReference type="GO" id="GO:0051879">
    <property type="term" value="F:Hsp90 protein binding"/>
    <property type="evidence" value="ECO:0007669"/>
    <property type="project" value="TreeGrafter"/>
</dbReference>
<reference evidence="1" key="2">
    <citation type="submission" date="2025-08" db="UniProtKB">
        <authorList>
            <consortium name="Ensembl"/>
        </authorList>
    </citation>
    <scope>IDENTIFICATION</scope>
</reference>
<keyword evidence="2" id="KW-1185">Reference proteome</keyword>
<dbReference type="GO" id="GO:0030544">
    <property type="term" value="F:Hsp70 protein binding"/>
    <property type="evidence" value="ECO:0007669"/>
    <property type="project" value="TreeGrafter"/>
</dbReference>
<dbReference type="GO" id="GO:0005829">
    <property type="term" value="C:cytosol"/>
    <property type="evidence" value="ECO:0007669"/>
    <property type="project" value="TreeGrafter"/>
</dbReference>
<dbReference type="Pfam" id="PF10274">
    <property type="entry name" value="ParcG"/>
    <property type="match status" value="1"/>
</dbReference>
<dbReference type="InterPro" id="IPR019399">
    <property type="entry name" value="Parkin_co-regulated_protein"/>
</dbReference>
<dbReference type="Ensembl" id="ENSSAUT00010024293.1">
    <property type="protein sequence ID" value="ENSSAUP00010023025.1"/>
    <property type="gene ID" value="ENSSAUG00010010117.1"/>
</dbReference>
<gene>
    <name evidence="1" type="primary">PACRG</name>
    <name evidence="1" type="synonym">pacrg</name>
</gene>
<organism evidence="1 2">
    <name type="scientific">Sparus aurata</name>
    <name type="common">Gilthead sea bream</name>
    <dbReference type="NCBI Taxonomy" id="8175"/>
    <lineage>
        <taxon>Eukaryota</taxon>
        <taxon>Metazoa</taxon>
        <taxon>Chordata</taxon>
        <taxon>Craniata</taxon>
        <taxon>Vertebrata</taxon>
        <taxon>Euteleostomi</taxon>
        <taxon>Actinopterygii</taxon>
        <taxon>Neopterygii</taxon>
        <taxon>Teleostei</taxon>
        <taxon>Neoteleostei</taxon>
        <taxon>Acanthomorphata</taxon>
        <taxon>Eupercaria</taxon>
        <taxon>Spariformes</taxon>
        <taxon>Sparidae</taxon>
        <taxon>Sparus</taxon>
    </lineage>
</organism>
<dbReference type="Proteomes" id="UP000472265">
    <property type="component" value="Chromosome 16"/>
</dbReference>
<proteinExistence type="predicted"/>
<sequence>MRSCFSVKGDLGYKKESHGLETDTARGFERKKKKKKLRDDLTRREISMGRQIEGQSSGRWKSSGLLLMFLGRIKVQEEVVGPPPTGAFQERPAKPTTFRKFYDRGDLPIYLVHGTRPTITWKVDIETLDYNHYLPLFFDGLSETAHPYAFLARQGAEDLLDHGGDKILPVIPQLIIPIRNALNTRNHQVMCTTMKVLQHLVKSGDKVGEALVPYFRQILHIFDLFKDKKSKSSGVVRSHLQKPENIRELIPETLELLERTGGNDAFVHIKIMVPTYQSCVAYSP</sequence>
<reference evidence="1" key="3">
    <citation type="submission" date="2025-09" db="UniProtKB">
        <authorList>
            <consortium name="Ensembl"/>
        </authorList>
    </citation>
    <scope>IDENTIFICATION</scope>
</reference>
<name>A0A671V9R8_SPAAU</name>
<dbReference type="GeneTree" id="ENSGT00940000157330"/>
<protein>
    <submittedName>
        <fullName evidence="1">PARK2 co-regulated</fullName>
    </submittedName>
</protein>
<dbReference type="GO" id="GO:0043005">
    <property type="term" value="C:neuron projection"/>
    <property type="evidence" value="ECO:0007669"/>
    <property type="project" value="TreeGrafter"/>
</dbReference>